<evidence type="ECO:0000313" key="1">
    <source>
        <dbReference type="EMBL" id="RDJ11221.1"/>
    </source>
</evidence>
<accession>A0A370KPF3</accession>
<dbReference type="Proteomes" id="UP000254939">
    <property type="component" value="Unassembled WGS sequence"/>
</dbReference>
<organism evidence="1 2">
    <name type="scientific">Rhizobium grahamii</name>
    <dbReference type="NCBI Taxonomy" id="1120045"/>
    <lineage>
        <taxon>Bacteria</taxon>
        <taxon>Pseudomonadati</taxon>
        <taxon>Pseudomonadota</taxon>
        <taxon>Alphaproteobacteria</taxon>
        <taxon>Hyphomicrobiales</taxon>
        <taxon>Rhizobiaceae</taxon>
        <taxon>Rhizobium/Agrobacterium group</taxon>
        <taxon>Rhizobium</taxon>
    </lineage>
</organism>
<reference evidence="1 2" key="1">
    <citation type="submission" date="2017-03" db="EMBL/GenBank/DDBJ databases">
        <title>Genome analysis of Rhizobial strains effectives or ineffectives for nitrogen fixation isolated from bean seeds.</title>
        <authorList>
            <person name="Peralta H."/>
            <person name="Aguilar-Vera A."/>
            <person name="Mora Y."/>
            <person name="Vargas-Lagunas C."/>
            <person name="Girard L."/>
            <person name="Mora J."/>
        </authorList>
    </citation>
    <scope>NUCLEOTIDE SEQUENCE [LARGE SCALE GENOMIC DNA]</scope>
    <source>
        <strain evidence="1 2">CCGM3</strain>
    </source>
</reference>
<dbReference type="EMBL" id="NAAC01000015">
    <property type="protein sequence ID" value="RDJ11221.1"/>
    <property type="molecule type" value="Genomic_DNA"/>
</dbReference>
<evidence type="ECO:0000313" key="2">
    <source>
        <dbReference type="Proteomes" id="UP000254939"/>
    </source>
</evidence>
<gene>
    <name evidence="1" type="ORF">B5K06_13025</name>
</gene>
<comment type="caution">
    <text evidence="1">The sequence shown here is derived from an EMBL/GenBank/DDBJ whole genome shotgun (WGS) entry which is preliminary data.</text>
</comment>
<name>A0A370KPF3_9HYPH</name>
<proteinExistence type="predicted"/>
<sequence>MDQAGSGLKIFNVTAMAIIRPPANDGDFVADFDYAIAQVRFGPAVAIVLIETMSGFVQEKLAFELVSNLRKPRAMS</sequence>
<protein>
    <submittedName>
        <fullName evidence="1">Uncharacterized protein</fullName>
    </submittedName>
</protein>
<dbReference type="AlphaFoldDB" id="A0A370KPF3"/>